<evidence type="ECO:0000313" key="2">
    <source>
        <dbReference type="EMBL" id="KAH0815521.1"/>
    </source>
</evidence>
<dbReference type="AlphaFoldDB" id="A0A8J6HIL2"/>
<evidence type="ECO:0000256" key="1">
    <source>
        <dbReference type="SAM" id="MobiDB-lite"/>
    </source>
</evidence>
<feature type="region of interest" description="Disordered" evidence="1">
    <location>
        <begin position="183"/>
        <end position="217"/>
    </location>
</feature>
<gene>
    <name evidence="2" type="ORF">GEV33_007271</name>
</gene>
<feature type="compositionally biased region" description="Basic and acidic residues" evidence="1">
    <location>
        <begin position="745"/>
        <end position="760"/>
    </location>
</feature>
<proteinExistence type="predicted"/>
<feature type="compositionally biased region" description="Polar residues" evidence="1">
    <location>
        <begin position="488"/>
        <end position="498"/>
    </location>
</feature>
<organism evidence="2 3">
    <name type="scientific">Tenebrio molitor</name>
    <name type="common">Yellow mealworm beetle</name>
    <dbReference type="NCBI Taxonomy" id="7067"/>
    <lineage>
        <taxon>Eukaryota</taxon>
        <taxon>Metazoa</taxon>
        <taxon>Ecdysozoa</taxon>
        <taxon>Arthropoda</taxon>
        <taxon>Hexapoda</taxon>
        <taxon>Insecta</taxon>
        <taxon>Pterygota</taxon>
        <taxon>Neoptera</taxon>
        <taxon>Endopterygota</taxon>
        <taxon>Coleoptera</taxon>
        <taxon>Polyphaga</taxon>
        <taxon>Cucujiformia</taxon>
        <taxon>Tenebrionidae</taxon>
        <taxon>Tenebrio</taxon>
    </lineage>
</organism>
<dbReference type="Proteomes" id="UP000719412">
    <property type="component" value="Unassembled WGS sequence"/>
</dbReference>
<feature type="region of interest" description="Disordered" evidence="1">
    <location>
        <begin position="250"/>
        <end position="298"/>
    </location>
</feature>
<feature type="compositionally biased region" description="Pro residues" evidence="1">
    <location>
        <begin position="417"/>
        <end position="427"/>
    </location>
</feature>
<dbReference type="PANTHER" id="PTHR37970:SF1">
    <property type="entry name" value="SERINE-RICH ADHESIN FOR PLATELETS"/>
    <property type="match status" value="1"/>
</dbReference>
<sequence>MSSAICQNFVQNAWKKELCSNCFKSKDEHAERPKPRPITIISNENIEGIIKNAKKFKPKRSVRFTKELSEIIGFGGEDWESGEDDPGDDDSESSEDDFVAESEEEETEKELKRITKENTDFNTTNLKEETVKKTTRQLLLGKPLVDASGRKQTLMVSVTPFGEDAPPSPKRFIKSISHIPISKSSNKESVPETKQTNVVLTSYTKNEEESKPKQEEKSLLDEITETLENSKNPIQIMSRKKIQKEIVLAGGKNDSNKENIGQKKKNEEVVESKSKGNLPERKVGLSRTPALKRDQEKPVIYQTSTAKIELLNSKNVKKNGLNGSKIKAEIKQEKAEASNDKESHREEPVRNSFVEGEVKPSAPCPKDNHDTTKTVPEPEKVLGLPPIIPKSSVFSQSREQAGEPDGRADPDTITEPPALPLTPPPPLETQNSFLHNNSPIYEKPKIPSKPATVLIRKSLVPNQHPDIKNQILTTFGGDPRIIEEQKTLLSKQDSNGSDVGSRAANKRRAPKPPEDQVYTRNSLNSVKNDCPVVREKEKRERASSCSPKIRDALEVPSVPEPAPRKLLSVSTDSLATCEEKRKEKTKGRFSLKKFLRMGSSKESHKLVQDCVKFDDDGPPLPKPRLVIVHPSELNGARVEVVAKTNRDQGDYQNINISRFSEYSVPNATDYENYSVKAQKPPPPPRNVDDGFKPTLPHPPKSVEILNKQKQYNSNSCTGKKTETVYANIGEVRSAIVPNKPQRTASMREREAQQQKQERKNSNNYEPINVDSIDSGENVYDYINSGRSSSPESDSSPNKHSPTSKTARLNKRSESSIDVSGEYFKYSNIPRSLSLTYCGSETESEIYSPYSFYGSESEVTEDDHDWIQNGRTHKLRSRKGRSIVHKNLEDNYGAVIVANHEALAQVLENIQQTNHIQPALRGLKSLPSLRWTDFSLKSTSQPLVVGCRTFHHAMWNGQHVTLVINTGAVPSSTLALGSSSIASITEFSDLIPDKFLTVNNDDSDKYVQATVAVLPWLQVSTIQSYSESLKLKGSATHDDVWKDASFIMLQLVNALKILQAQGIEELSLTLNSFVLCKEMDKDNHHRLCVLQGLGEDIHSKTESDRYGTLCMCASKALSLLQPTAKITPLIQSLLNNERAVTLTQVKSILEFCLWGPSDVALGTTIRERELALQRWLDLQRATVLHGLVCARVQLTVYEECHLFFLVRSNSRMMCDASLLLESSNMKHVLINGHK</sequence>
<feature type="compositionally biased region" description="Low complexity" evidence="1">
    <location>
        <begin position="784"/>
        <end position="800"/>
    </location>
</feature>
<feature type="compositionally biased region" description="Polar residues" evidence="1">
    <location>
        <begin position="518"/>
        <end position="527"/>
    </location>
</feature>
<name>A0A8J6HIL2_TENMO</name>
<reference evidence="2" key="2">
    <citation type="submission" date="2021-08" db="EMBL/GenBank/DDBJ databases">
        <authorList>
            <person name="Eriksson T."/>
        </authorList>
    </citation>
    <scope>NUCLEOTIDE SEQUENCE</scope>
    <source>
        <strain evidence="2">Stoneville</strain>
        <tissue evidence="2">Whole head</tissue>
    </source>
</reference>
<dbReference type="PANTHER" id="PTHR37970">
    <property type="entry name" value="PROTEIN CBG08587"/>
    <property type="match status" value="1"/>
</dbReference>
<feature type="compositionally biased region" description="Basic and acidic residues" evidence="1">
    <location>
        <begin position="400"/>
        <end position="410"/>
    </location>
</feature>
<evidence type="ECO:0000313" key="3">
    <source>
        <dbReference type="Proteomes" id="UP000719412"/>
    </source>
</evidence>
<protein>
    <submittedName>
        <fullName evidence="2">Uncharacterized protein</fullName>
    </submittedName>
</protein>
<reference evidence="2" key="1">
    <citation type="journal article" date="2020" name="J Insects Food Feed">
        <title>The yellow mealworm (Tenebrio molitor) genome: a resource for the emerging insects as food and feed industry.</title>
        <authorList>
            <person name="Eriksson T."/>
            <person name="Andere A."/>
            <person name="Kelstrup H."/>
            <person name="Emery V."/>
            <person name="Picard C."/>
        </authorList>
    </citation>
    <scope>NUCLEOTIDE SEQUENCE</scope>
    <source>
        <strain evidence="2">Stoneville</strain>
        <tissue evidence="2">Whole head</tissue>
    </source>
</reference>
<feature type="region of interest" description="Disordered" evidence="1">
    <location>
        <begin position="735"/>
        <end position="813"/>
    </location>
</feature>
<comment type="caution">
    <text evidence="2">The sequence shown here is derived from an EMBL/GenBank/DDBJ whole genome shotgun (WGS) entry which is preliminary data.</text>
</comment>
<accession>A0A8J6HIL2</accession>
<feature type="compositionally biased region" description="Basic and acidic residues" evidence="1">
    <location>
        <begin position="366"/>
        <end position="380"/>
    </location>
</feature>
<feature type="region of interest" description="Disordered" evidence="1">
    <location>
        <begin position="673"/>
        <end position="700"/>
    </location>
</feature>
<feature type="compositionally biased region" description="Polar residues" evidence="1">
    <location>
        <begin position="430"/>
        <end position="439"/>
    </location>
</feature>
<feature type="compositionally biased region" description="Basic and acidic residues" evidence="1">
    <location>
        <begin position="330"/>
        <end position="349"/>
    </location>
</feature>
<dbReference type="EMBL" id="JABDTM020022995">
    <property type="protein sequence ID" value="KAH0815521.1"/>
    <property type="molecule type" value="Genomic_DNA"/>
</dbReference>
<feature type="compositionally biased region" description="Acidic residues" evidence="1">
    <location>
        <begin position="77"/>
        <end position="108"/>
    </location>
</feature>
<keyword evidence="3" id="KW-1185">Reference proteome</keyword>
<feature type="compositionally biased region" description="Polar residues" evidence="1">
    <location>
        <begin position="192"/>
        <end position="204"/>
    </location>
</feature>
<feature type="region of interest" description="Disordered" evidence="1">
    <location>
        <begin position="330"/>
        <end position="447"/>
    </location>
</feature>
<feature type="compositionally biased region" description="Basic and acidic residues" evidence="1">
    <location>
        <begin position="254"/>
        <end position="283"/>
    </location>
</feature>
<feature type="region of interest" description="Disordered" evidence="1">
    <location>
        <begin position="75"/>
        <end position="111"/>
    </location>
</feature>
<feature type="region of interest" description="Disordered" evidence="1">
    <location>
        <begin position="488"/>
        <end position="528"/>
    </location>
</feature>
<feature type="compositionally biased region" description="Basic and acidic residues" evidence="1">
    <location>
        <begin position="205"/>
        <end position="217"/>
    </location>
</feature>